<reference evidence="1" key="1">
    <citation type="submission" date="2017-07" db="EMBL/GenBank/DDBJ databases">
        <title>Taro Niue Genome Assembly and Annotation.</title>
        <authorList>
            <person name="Atibalentja N."/>
            <person name="Keating K."/>
            <person name="Fields C.J."/>
        </authorList>
    </citation>
    <scope>NUCLEOTIDE SEQUENCE</scope>
    <source>
        <strain evidence="1">Niue_2</strain>
        <tissue evidence="1">Leaf</tissue>
    </source>
</reference>
<name>A0A843UZU7_COLES</name>
<sequence>MEIIRRHRGERNIDALIPMFDLDRGVYLVVAEPCRIEKKATRVFFIVSSLQTLSGSGGARRRHWVAWSTIQRPVAEGGLGVRNLKQVQVALAIKILWNIHHGSPYWARMPTYEDYNHLFIYGDLAASLWTWFHPLITPKGRCLAKFESKRPSAIIIGKIKFMISNSIAHMNFKVHAPAPQELQMELAKETRESVREVGASVTSRVRFLWDSLISMAMEIVW</sequence>
<accession>A0A843UZU7</accession>
<proteinExistence type="predicted"/>
<organism evidence="1 2">
    <name type="scientific">Colocasia esculenta</name>
    <name type="common">Wild taro</name>
    <name type="synonym">Arum esculentum</name>
    <dbReference type="NCBI Taxonomy" id="4460"/>
    <lineage>
        <taxon>Eukaryota</taxon>
        <taxon>Viridiplantae</taxon>
        <taxon>Streptophyta</taxon>
        <taxon>Embryophyta</taxon>
        <taxon>Tracheophyta</taxon>
        <taxon>Spermatophyta</taxon>
        <taxon>Magnoliopsida</taxon>
        <taxon>Liliopsida</taxon>
        <taxon>Araceae</taxon>
        <taxon>Aroideae</taxon>
        <taxon>Colocasieae</taxon>
        <taxon>Colocasia</taxon>
    </lineage>
</organism>
<dbReference type="AlphaFoldDB" id="A0A843UZU7"/>
<protein>
    <submittedName>
        <fullName evidence="1">Uncharacterized protein</fullName>
    </submittedName>
</protein>
<dbReference type="OrthoDB" id="786963at2759"/>
<dbReference type="Proteomes" id="UP000652761">
    <property type="component" value="Unassembled WGS sequence"/>
</dbReference>
<keyword evidence="2" id="KW-1185">Reference proteome</keyword>
<evidence type="ECO:0000313" key="1">
    <source>
        <dbReference type="EMBL" id="MQL87120.1"/>
    </source>
</evidence>
<comment type="caution">
    <text evidence="1">The sequence shown here is derived from an EMBL/GenBank/DDBJ whole genome shotgun (WGS) entry which is preliminary data.</text>
</comment>
<dbReference type="EMBL" id="NMUH01000953">
    <property type="protein sequence ID" value="MQL87120.1"/>
    <property type="molecule type" value="Genomic_DNA"/>
</dbReference>
<evidence type="ECO:0000313" key="2">
    <source>
        <dbReference type="Proteomes" id="UP000652761"/>
    </source>
</evidence>
<gene>
    <name evidence="1" type="ORF">Taro_019656</name>
</gene>